<dbReference type="PANTHER" id="PTHR33219">
    <property type="entry name" value="YLMG HOMOLOG PROTEIN 2, CHLOROPLASTIC"/>
    <property type="match status" value="1"/>
</dbReference>
<proteinExistence type="inferred from homology"/>
<organism evidence="3 4">
    <name type="scientific">Umboniibacter marinipuniceus</name>
    <dbReference type="NCBI Taxonomy" id="569599"/>
    <lineage>
        <taxon>Bacteria</taxon>
        <taxon>Pseudomonadati</taxon>
        <taxon>Pseudomonadota</taxon>
        <taxon>Gammaproteobacteria</taxon>
        <taxon>Cellvibrionales</taxon>
        <taxon>Cellvibrionaceae</taxon>
        <taxon>Umboniibacter</taxon>
    </lineage>
</organism>
<keyword evidence="2" id="KW-0472">Membrane</keyword>
<evidence type="ECO:0000256" key="1">
    <source>
        <dbReference type="ARBA" id="ARBA00010894"/>
    </source>
</evidence>
<feature type="transmembrane region" description="Helical" evidence="2">
    <location>
        <begin position="6"/>
        <end position="28"/>
    </location>
</feature>
<keyword evidence="2" id="KW-0812">Transmembrane</keyword>
<gene>
    <name evidence="3" type="ORF">DFR27_0165</name>
</gene>
<feature type="transmembrane region" description="Helical" evidence="2">
    <location>
        <begin position="163"/>
        <end position="193"/>
    </location>
</feature>
<accession>A0A3M0ACL6</accession>
<dbReference type="InterPro" id="IPR003425">
    <property type="entry name" value="CCB3/YggT"/>
</dbReference>
<feature type="transmembrane region" description="Helical" evidence="2">
    <location>
        <begin position="98"/>
        <end position="125"/>
    </location>
</feature>
<name>A0A3M0ACL6_9GAMM</name>
<comment type="similarity">
    <text evidence="1">Belongs to the YggT family.</text>
</comment>
<evidence type="ECO:0000313" key="3">
    <source>
        <dbReference type="EMBL" id="RMA82217.1"/>
    </source>
</evidence>
<protein>
    <submittedName>
        <fullName evidence="3">YggT family protein</fullName>
    </submittedName>
</protein>
<keyword evidence="4" id="KW-1185">Reference proteome</keyword>
<dbReference type="Proteomes" id="UP000267187">
    <property type="component" value="Unassembled WGS sequence"/>
</dbReference>
<dbReference type="Pfam" id="PF02325">
    <property type="entry name" value="CCB3_YggT"/>
    <property type="match status" value="2"/>
</dbReference>
<dbReference type="RefSeq" id="WP_121875562.1">
    <property type="nucleotide sequence ID" value="NZ_REFJ01000001.1"/>
</dbReference>
<evidence type="ECO:0000256" key="2">
    <source>
        <dbReference type="SAM" id="Phobius"/>
    </source>
</evidence>
<keyword evidence="2" id="KW-1133">Transmembrane helix</keyword>
<sequence>MSFADIITLIVHTLGTLFIGLVVVRLLMQLAKADYYNPLAQTVMTATSPLLTPLRRLIPPVGPIDSASVVLALLLTLAMACVVSLVNGFGLDIAQQIAWSAVALPLLIVKLLWWILLITVILSWIPAAHSHPAAQLVMQIGHGLTAPIRRFMPATGGLDLSPIIAFLIIIISEGLLYNVAAGVGMIGGVFGWIR</sequence>
<dbReference type="PANTHER" id="PTHR33219:SF14">
    <property type="entry name" value="PROTEIN COFACTOR ASSEMBLY OF COMPLEX C SUBUNIT B CCB3, CHLOROPLASTIC-RELATED"/>
    <property type="match status" value="1"/>
</dbReference>
<dbReference type="GO" id="GO:0016020">
    <property type="term" value="C:membrane"/>
    <property type="evidence" value="ECO:0007669"/>
    <property type="project" value="InterPro"/>
</dbReference>
<reference evidence="3 4" key="1">
    <citation type="submission" date="2018-10" db="EMBL/GenBank/DDBJ databases">
        <title>Genomic Encyclopedia of Type Strains, Phase IV (KMG-IV): sequencing the most valuable type-strain genomes for metagenomic binning, comparative biology and taxonomic classification.</title>
        <authorList>
            <person name="Goeker M."/>
        </authorList>
    </citation>
    <scope>NUCLEOTIDE SEQUENCE [LARGE SCALE GENOMIC DNA]</scope>
    <source>
        <strain evidence="3 4">DSM 25080</strain>
    </source>
</reference>
<feature type="transmembrane region" description="Helical" evidence="2">
    <location>
        <begin position="66"/>
        <end position="86"/>
    </location>
</feature>
<dbReference type="OrthoDB" id="9806665at2"/>
<dbReference type="AlphaFoldDB" id="A0A3M0ACL6"/>
<comment type="caution">
    <text evidence="3">The sequence shown here is derived from an EMBL/GenBank/DDBJ whole genome shotgun (WGS) entry which is preliminary data.</text>
</comment>
<evidence type="ECO:0000313" key="4">
    <source>
        <dbReference type="Proteomes" id="UP000267187"/>
    </source>
</evidence>
<dbReference type="EMBL" id="REFJ01000001">
    <property type="protein sequence ID" value="RMA82217.1"/>
    <property type="molecule type" value="Genomic_DNA"/>
</dbReference>